<organism evidence="1 2">
    <name type="scientific">Aureibacter tunicatorum</name>
    <dbReference type="NCBI Taxonomy" id="866807"/>
    <lineage>
        <taxon>Bacteria</taxon>
        <taxon>Pseudomonadati</taxon>
        <taxon>Bacteroidota</taxon>
        <taxon>Cytophagia</taxon>
        <taxon>Cytophagales</taxon>
        <taxon>Persicobacteraceae</taxon>
        <taxon>Aureibacter</taxon>
    </lineage>
</organism>
<dbReference type="AlphaFoldDB" id="A0AAE3XSI8"/>
<protein>
    <submittedName>
        <fullName evidence="1">HTH domain antitoxin</fullName>
    </submittedName>
</protein>
<evidence type="ECO:0000313" key="2">
    <source>
        <dbReference type="Proteomes" id="UP001185092"/>
    </source>
</evidence>
<keyword evidence="2" id="KW-1185">Reference proteome</keyword>
<dbReference type="Proteomes" id="UP001185092">
    <property type="component" value="Unassembled WGS sequence"/>
</dbReference>
<evidence type="ECO:0000313" key="1">
    <source>
        <dbReference type="EMBL" id="MDR6241096.1"/>
    </source>
</evidence>
<comment type="caution">
    <text evidence="1">The sequence shown here is derived from an EMBL/GenBank/DDBJ whole genome shotgun (WGS) entry which is preliminary data.</text>
</comment>
<dbReference type="RefSeq" id="WP_309941625.1">
    <property type="nucleotide sequence ID" value="NZ_AP025305.1"/>
</dbReference>
<accession>A0AAE3XSI8</accession>
<name>A0AAE3XSI8_9BACT</name>
<dbReference type="EMBL" id="JAVDQD010000006">
    <property type="protein sequence ID" value="MDR6241096.1"/>
    <property type="molecule type" value="Genomic_DNA"/>
</dbReference>
<reference evidence="1" key="1">
    <citation type="submission" date="2023-07" db="EMBL/GenBank/DDBJ databases">
        <title>Genomic Encyclopedia of Type Strains, Phase IV (KMG-IV): sequencing the most valuable type-strain genomes for metagenomic binning, comparative biology and taxonomic classification.</title>
        <authorList>
            <person name="Goeker M."/>
        </authorList>
    </citation>
    <scope>NUCLEOTIDE SEQUENCE</scope>
    <source>
        <strain evidence="1">DSM 26174</strain>
    </source>
</reference>
<sequence>MKSEIKYIELKSGYSGNGPAWIGKVEFSKSGQTVYFNGKSLKKLKSGGISGNHYDLESEDEYWISGVKKNGQDRHWAGGGKIMIDQSIDQEYLKLVEFDSLDSNHFELVEIKPTDKQKFKGIENEIYPDTDFNIDLRLKSPNELTEEELAFVIQYLRESEEISIFNKARRSCKRSRLDFEEELDKRKNINNN</sequence>
<gene>
    <name evidence="1" type="ORF">HNQ88_004172</name>
</gene>
<proteinExistence type="predicted"/>